<comment type="caution">
    <text evidence="6">The sequence shown here is derived from an EMBL/GenBank/DDBJ whole genome shotgun (WGS) entry which is preliminary data.</text>
</comment>
<dbReference type="Pfam" id="PF00196">
    <property type="entry name" value="GerE"/>
    <property type="match status" value="1"/>
</dbReference>
<dbReference type="Gene3D" id="1.10.10.10">
    <property type="entry name" value="Winged helix-like DNA-binding domain superfamily/Winged helix DNA-binding domain"/>
    <property type="match status" value="1"/>
</dbReference>
<organism evidence="6 7">
    <name type="scientific">Micromonospora antibiotica</name>
    <dbReference type="NCBI Taxonomy" id="2807623"/>
    <lineage>
        <taxon>Bacteria</taxon>
        <taxon>Bacillati</taxon>
        <taxon>Actinomycetota</taxon>
        <taxon>Actinomycetes</taxon>
        <taxon>Micromonosporales</taxon>
        <taxon>Micromonosporaceae</taxon>
        <taxon>Micromonospora</taxon>
    </lineage>
</organism>
<dbReference type="SMART" id="SM00421">
    <property type="entry name" value="HTH_LUXR"/>
    <property type="match status" value="1"/>
</dbReference>
<keyword evidence="1" id="KW-0805">Transcription regulation</keyword>
<dbReference type="RefSeq" id="WP_208565541.1">
    <property type="nucleotide sequence ID" value="NZ_JAGFWR010000001.1"/>
</dbReference>
<evidence type="ECO:0000313" key="7">
    <source>
        <dbReference type="Proteomes" id="UP000671399"/>
    </source>
</evidence>
<feature type="region of interest" description="Disordered" evidence="4">
    <location>
        <begin position="26"/>
        <end position="51"/>
    </location>
</feature>
<protein>
    <submittedName>
        <fullName evidence="6">Helix-turn-helix transcriptional regulator</fullName>
    </submittedName>
</protein>
<reference evidence="6 7" key="1">
    <citation type="submission" date="2021-03" db="EMBL/GenBank/DDBJ databases">
        <authorList>
            <person name="Lee D.-H."/>
        </authorList>
    </citation>
    <scope>NUCLEOTIDE SEQUENCE [LARGE SCALE GENOMIC DNA]</scope>
    <source>
        <strain evidence="6 7">MMS20-R2-23</strain>
    </source>
</reference>
<name>A0ABS3V2P7_9ACTN</name>
<evidence type="ECO:0000256" key="4">
    <source>
        <dbReference type="SAM" id="MobiDB-lite"/>
    </source>
</evidence>
<dbReference type="CDD" id="cd06170">
    <property type="entry name" value="LuxR_C_like"/>
    <property type="match status" value="1"/>
</dbReference>
<feature type="region of interest" description="Disordered" evidence="4">
    <location>
        <begin position="85"/>
        <end position="116"/>
    </location>
</feature>
<evidence type="ECO:0000256" key="2">
    <source>
        <dbReference type="ARBA" id="ARBA00023125"/>
    </source>
</evidence>
<sequence>MIQISVLGGDPAFRRVVGDLLGSAGLTVTQPAPATDPGGLPRSGSAGAQADAAGSLPAGHCLLLVTGAAPDEQDGVHDLVTMLAGRGPADTVPTPVDQPTPGTGQRDPGPGRQRLSQREREVLDCIANGLTHNQTAARLRVSVHTVNTYVKRLKAKLGHGNKAFLTRAALASQP</sequence>
<dbReference type="SUPFAM" id="SSF46894">
    <property type="entry name" value="C-terminal effector domain of the bipartite response regulators"/>
    <property type="match status" value="1"/>
</dbReference>
<evidence type="ECO:0000256" key="1">
    <source>
        <dbReference type="ARBA" id="ARBA00023015"/>
    </source>
</evidence>
<evidence type="ECO:0000259" key="5">
    <source>
        <dbReference type="PROSITE" id="PS50043"/>
    </source>
</evidence>
<feature type="domain" description="HTH luxR-type" evidence="5">
    <location>
        <begin position="108"/>
        <end position="173"/>
    </location>
</feature>
<dbReference type="InterPro" id="IPR000792">
    <property type="entry name" value="Tscrpt_reg_LuxR_C"/>
</dbReference>
<dbReference type="InterPro" id="IPR036388">
    <property type="entry name" value="WH-like_DNA-bd_sf"/>
</dbReference>
<feature type="compositionally biased region" description="Low complexity" evidence="4">
    <location>
        <begin position="90"/>
        <end position="105"/>
    </location>
</feature>
<accession>A0ABS3V2P7</accession>
<dbReference type="Proteomes" id="UP000671399">
    <property type="component" value="Unassembled WGS sequence"/>
</dbReference>
<evidence type="ECO:0000313" key="6">
    <source>
        <dbReference type="EMBL" id="MBO4159891.1"/>
    </source>
</evidence>
<keyword evidence="7" id="KW-1185">Reference proteome</keyword>
<proteinExistence type="predicted"/>
<dbReference type="PANTHER" id="PTHR44688">
    <property type="entry name" value="DNA-BINDING TRANSCRIPTIONAL ACTIVATOR DEVR_DOSR"/>
    <property type="match status" value="1"/>
</dbReference>
<gene>
    <name evidence="6" type="ORF">JQN83_03570</name>
</gene>
<evidence type="ECO:0000256" key="3">
    <source>
        <dbReference type="ARBA" id="ARBA00023163"/>
    </source>
</evidence>
<keyword evidence="3" id="KW-0804">Transcription</keyword>
<dbReference type="PANTHER" id="PTHR44688:SF16">
    <property type="entry name" value="DNA-BINDING TRANSCRIPTIONAL ACTIVATOR DEVR_DOSR"/>
    <property type="match status" value="1"/>
</dbReference>
<dbReference type="EMBL" id="JAGFWR010000001">
    <property type="protein sequence ID" value="MBO4159891.1"/>
    <property type="molecule type" value="Genomic_DNA"/>
</dbReference>
<dbReference type="InterPro" id="IPR016032">
    <property type="entry name" value="Sig_transdc_resp-reg_C-effctor"/>
</dbReference>
<dbReference type="PRINTS" id="PR00038">
    <property type="entry name" value="HTHLUXR"/>
</dbReference>
<dbReference type="PROSITE" id="PS50043">
    <property type="entry name" value="HTH_LUXR_2"/>
    <property type="match status" value="1"/>
</dbReference>
<keyword evidence="2" id="KW-0238">DNA-binding</keyword>